<dbReference type="EMBL" id="ONZF01000009">
    <property type="protein sequence ID" value="SPJ25427.1"/>
    <property type="molecule type" value="Genomic_DNA"/>
</dbReference>
<organism evidence="2 3">
    <name type="scientific">Palleronia abyssalis</name>
    <dbReference type="NCBI Taxonomy" id="1501240"/>
    <lineage>
        <taxon>Bacteria</taxon>
        <taxon>Pseudomonadati</taxon>
        <taxon>Pseudomonadota</taxon>
        <taxon>Alphaproteobacteria</taxon>
        <taxon>Rhodobacterales</taxon>
        <taxon>Roseobacteraceae</taxon>
        <taxon>Palleronia</taxon>
    </lineage>
</organism>
<dbReference type="Proteomes" id="UP000244912">
    <property type="component" value="Unassembled WGS sequence"/>
</dbReference>
<dbReference type="GO" id="GO:0008410">
    <property type="term" value="F:CoA-transferase activity"/>
    <property type="evidence" value="ECO:0007669"/>
    <property type="project" value="TreeGrafter"/>
</dbReference>
<dbReference type="InterPro" id="IPR023606">
    <property type="entry name" value="CoA-Trfase_III_dom_1_sf"/>
</dbReference>
<evidence type="ECO:0000313" key="3">
    <source>
        <dbReference type="Proteomes" id="UP000244912"/>
    </source>
</evidence>
<dbReference type="SUPFAM" id="SSF89796">
    <property type="entry name" value="CoA-transferase family III (CaiB/BaiF)"/>
    <property type="match status" value="1"/>
</dbReference>
<reference evidence="2 3" key="1">
    <citation type="submission" date="2018-03" db="EMBL/GenBank/DDBJ databases">
        <authorList>
            <person name="Keele B.F."/>
        </authorList>
    </citation>
    <scope>NUCLEOTIDE SEQUENCE [LARGE SCALE GENOMIC DNA]</scope>
    <source>
        <strain evidence="2 3">CECT 8504</strain>
    </source>
</reference>
<name>A0A2R8BZ31_9RHOB</name>
<keyword evidence="1 2" id="KW-0808">Transferase</keyword>
<dbReference type="Gene3D" id="3.40.50.10540">
    <property type="entry name" value="Crotonobetainyl-coa:carnitine coa-transferase, domain 1"/>
    <property type="match status" value="1"/>
</dbReference>
<dbReference type="InterPro" id="IPR003673">
    <property type="entry name" value="CoA-Trfase_fam_III"/>
</dbReference>
<proteinExistence type="predicted"/>
<keyword evidence="3" id="KW-1185">Reference proteome</keyword>
<dbReference type="Gene3D" id="3.30.1540.10">
    <property type="entry name" value="formyl-coa transferase, domain 3"/>
    <property type="match status" value="1"/>
</dbReference>
<protein>
    <submittedName>
        <fullName evidence="2">Acetyl-CoA:oxalate CoA-transferase</fullName>
        <ecNumber evidence="2">2.8.3.19</ecNumber>
    </submittedName>
</protein>
<dbReference type="InterPro" id="IPR044855">
    <property type="entry name" value="CoA-Trfase_III_dom3_sf"/>
</dbReference>
<dbReference type="PANTHER" id="PTHR48207:SF3">
    <property type="entry name" value="SUCCINATE--HYDROXYMETHYLGLUTARATE COA-TRANSFERASE"/>
    <property type="match status" value="1"/>
</dbReference>
<dbReference type="OrthoDB" id="7208981at2"/>
<dbReference type="Pfam" id="PF02515">
    <property type="entry name" value="CoA_transf_3"/>
    <property type="match status" value="1"/>
</dbReference>
<accession>A0A2R8BZ31</accession>
<dbReference type="EC" id="2.8.3.19" evidence="2"/>
<dbReference type="InterPro" id="IPR050483">
    <property type="entry name" value="CoA-transferase_III_domain"/>
</dbReference>
<dbReference type="AlphaFoldDB" id="A0A2R8BZ31"/>
<evidence type="ECO:0000313" key="2">
    <source>
        <dbReference type="EMBL" id="SPJ25427.1"/>
    </source>
</evidence>
<dbReference type="PANTHER" id="PTHR48207">
    <property type="entry name" value="SUCCINATE--HYDROXYMETHYLGLUTARATE COA-TRANSFERASE"/>
    <property type="match status" value="1"/>
</dbReference>
<evidence type="ECO:0000256" key="1">
    <source>
        <dbReference type="ARBA" id="ARBA00022679"/>
    </source>
</evidence>
<gene>
    <name evidence="2" type="primary">uctC_2</name>
    <name evidence="2" type="ORF">PAA8504_03278</name>
</gene>
<sequence>MAEHPKQGALSHLKVLDLSRVMAGPWAGQVLADLGADVIKVERPGSGDDTRGWGPPFLDRDDGAASQESGYYLCCNRGKRSITVDLRDPDGQKIVRKLAAECDIVLENFKTGTLARYGLDYDTLREANPRLIYCSITGYGQDGPRAGEVAYDFLIQAMGGMMSITGEEEGKPGGGPQKIGVPMVDLTTGLYSVIGILAAIARRAETGRGEFVDMAMLDVQTALLANQAMNHLLSGNTPRSYGNGHPNIMPQQVFACRDGYMVLAVGNDGQFARLCDALGDRELAEDDELKQNKGRVARRDWLLARLAGHFSGYDRADLLKKLNAANVPAGPINTIPEVFEDPQVKARGLVGTLDHPTMGTVPQVFGPVRLTDAAFRPDRPPPGLGEHTRDILEALRYEASEIEDLRQRGVV</sequence>